<reference evidence="9 10" key="1">
    <citation type="submission" date="2015-01" db="EMBL/GenBank/DDBJ databases">
        <title>The Genome Sequence of Fonsecaea pedrosoi CBS 271.37.</title>
        <authorList>
            <consortium name="The Broad Institute Genomics Platform"/>
            <person name="Cuomo C."/>
            <person name="de Hoog S."/>
            <person name="Gorbushina A."/>
            <person name="Stielow B."/>
            <person name="Teixiera M."/>
            <person name="Abouelleil A."/>
            <person name="Chapman S.B."/>
            <person name="Priest M."/>
            <person name="Young S.K."/>
            <person name="Wortman J."/>
            <person name="Nusbaum C."/>
            <person name="Birren B."/>
        </authorList>
    </citation>
    <scope>NUCLEOTIDE SEQUENCE [LARGE SCALE GENOMIC DNA]</scope>
    <source>
        <strain evidence="9 10">CBS 271.37</strain>
    </source>
</reference>
<feature type="compositionally biased region" description="Low complexity" evidence="5">
    <location>
        <begin position="381"/>
        <end position="391"/>
    </location>
</feature>
<dbReference type="GO" id="GO:0003677">
    <property type="term" value="F:DNA binding"/>
    <property type="evidence" value="ECO:0007669"/>
    <property type="project" value="TreeGrafter"/>
</dbReference>
<keyword evidence="4" id="KW-0539">Nucleus</keyword>
<comment type="similarity">
    <text evidence="2">Belongs to the SURF6 family.</text>
</comment>
<evidence type="ECO:0000259" key="6">
    <source>
        <dbReference type="Pfam" id="PF01557"/>
    </source>
</evidence>
<feature type="compositionally biased region" description="Basic and acidic residues" evidence="5">
    <location>
        <begin position="322"/>
        <end position="351"/>
    </location>
</feature>
<protein>
    <recommendedName>
        <fullName evidence="11">Ribosomal RNA-processing protein 14/surfeit locus protein 6 C-terminal domain-containing protein</fullName>
    </recommendedName>
</protein>
<dbReference type="GO" id="GO:0005730">
    <property type="term" value="C:nucleolus"/>
    <property type="evidence" value="ECO:0007669"/>
    <property type="project" value="TreeGrafter"/>
</dbReference>
<dbReference type="Pfam" id="PF15459">
    <property type="entry name" value="RRP14"/>
    <property type="match status" value="1"/>
</dbReference>
<dbReference type="Pfam" id="PF01557">
    <property type="entry name" value="FAA_hydrolase"/>
    <property type="match status" value="1"/>
</dbReference>
<dbReference type="Pfam" id="PF04935">
    <property type="entry name" value="SURF6"/>
    <property type="match status" value="1"/>
</dbReference>
<name>A0A0D2G8S7_9EURO</name>
<dbReference type="SUPFAM" id="SSF56529">
    <property type="entry name" value="FAH"/>
    <property type="match status" value="1"/>
</dbReference>
<dbReference type="InterPro" id="IPR011059">
    <property type="entry name" value="Metal-dep_hydrolase_composite"/>
</dbReference>
<dbReference type="AlphaFoldDB" id="A0A0D2G8S7"/>
<keyword evidence="10" id="KW-1185">Reference proteome</keyword>
<feature type="compositionally biased region" description="Polar residues" evidence="5">
    <location>
        <begin position="516"/>
        <end position="526"/>
    </location>
</feature>
<dbReference type="GO" id="GO:0042274">
    <property type="term" value="P:ribosomal small subunit biogenesis"/>
    <property type="evidence" value="ECO:0007669"/>
    <property type="project" value="TreeGrafter"/>
</dbReference>
<evidence type="ECO:0000259" key="8">
    <source>
        <dbReference type="Pfam" id="PF15459"/>
    </source>
</evidence>
<feature type="compositionally biased region" description="Basic and acidic residues" evidence="5">
    <location>
        <begin position="396"/>
        <end position="429"/>
    </location>
</feature>
<gene>
    <name evidence="9" type="ORF">Z517_11973</name>
</gene>
<dbReference type="HOGENOM" id="CLU_018300_1_0_1"/>
<evidence type="ECO:0000313" key="10">
    <source>
        <dbReference type="Proteomes" id="UP000053029"/>
    </source>
</evidence>
<evidence type="ECO:0008006" key="11">
    <source>
        <dbReference type="Google" id="ProtNLM"/>
    </source>
</evidence>
<evidence type="ECO:0000256" key="1">
    <source>
        <dbReference type="ARBA" id="ARBA00004123"/>
    </source>
</evidence>
<feature type="domain" description="Ribosomal RNA-processing protein 14/surfeit locus protein 6 C-terminal" evidence="7">
    <location>
        <begin position="590"/>
        <end position="798"/>
    </location>
</feature>
<dbReference type="VEuPathDB" id="FungiDB:Z517_11973"/>
<feature type="compositionally biased region" description="Basic and acidic residues" evidence="5">
    <location>
        <begin position="438"/>
        <end position="474"/>
    </location>
</feature>
<accession>A0A0D2G8S7</accession>
<dbReference type="Gene3D" id="3.30.110.90">
    <property type="entry name" value="Amidohydrolase"/>
    <property type="match status" value="1"/>
</dbReference>
<dbReference type="Gene3D" id="2.30.40.10">
    <property type="entry name" value="Urease, subunit C, domain 1"/>
    <property type="match status" value="1"/>
</dbReference>
<dbReference type="Gene3D" id="3.40.50.10910">
    <property type="entry name" value="Amidohydrolase"/>
    <property type="match status" value="1"/>
</dbReference>
<dbReference type="InterPro" id="IPR029190">
    <property type="entry name" value="Rrp14/SURF6_C"/>
</dbReference>
<dbReference type="PANTHER" id="PTHR14369:SF0">
    <property type="entry name" value="SURFEIT LOCUS PROTEIN 6"/>
    <property type="match status" value="1"/>
</dbReference>
<feature type="region of interest" description="Disordered" evidence="5">
    <location>
        <begin position="731"/>
        <end position="818"/>
    </location>
</feature>
<dbReference type="InterPro" id="IPR029188">
    <property type="entry name" value="Rrp14_N"/>
</dbReference>
<evidence type="ECO:0000313" key="9">
    <source>
        <dbReference type="EMBL" id="KIW75200.1"/>
    </source>
</evidence>
<feature type="compositionally biased region" description="Basic and acidic residues" evidence="5">
    <location>
        <begin position="552"/>
        <end position="566"/>
    </location>
</feature>
<comment type="similarity">
    <text evidence="3">Belongs to the FAH family.</text>
</comment>
<dbReference type="GO" id="GO:0003723">
    <property type="term" value="F:RNA binding"/>
    <property type="evidence" value="ECO:0007669"/>
    <property type="project" value="TreeGrafter"/>
</dbReference>
<dbReference type="InterPro" id="IPR032466">
    <property type="entry name" value="Metal_Hydrolase"/>
</dbReference>
<evidence type="ECO:0000256" key="5">
    <source>
        <dbReference type="SAM" id="MobiDB-lite"/>
    </source>
</evidence>
<comment type="subcellular location">
    <subcellularLocation>
        <location evidence="1">Nucleus</location>
    </subcellularLocation>
</comment>
<evidence type="ECO:0000259" key="7">
    <source>
        <dbReference type="Pfam" id="PF04935"/>
    </source>
</evidence>
<feature type="compositionally biased region" description="Basic residues" evidence="5">
    <location>
        <begin position="747"/>
        <end position="756"/>
    </location>
</feature>
<dbReference type="GeneID" id="25311463"/>
<feature type="compositionally biased region" description="Polar residues" evidence="5">
    <location>
        <begin position="538"/>
        <end position="550"/>
    </location>
</feature>
<dbReference type="RefSeq" id="XP_013279008.1">
    <property type="nucleotide sequence ID" value="XM_013423554.1"/>
</dbReference>
<dbReference type="STRING" id="1442368.A0A0D2G8S7"/>
<feature type="compositionally biased region" description="Basic and acidic residues" evidence="5">
    <location>
        <begin position="757"/>
        <end position="794"/>
    </location>
</feature>
<dbReference type="EMBL" id="KN846976">
    <property type="protein sequence ID" value="KIW75200.1"/>
    <property type="molecule type" value="Genomic_DNA"/>
</dbReference>
<feature type="domain" description="Ribosomal RNA-processing protein 14 N-terminal" evidence="8">
    <location>
        <begin position="288"/>
        <end position="338"/>
    </location>
</feature>
<feature type="compositionally biased region" description="Low complexity" evidence="5">
    <location>
        <begin position="652"/>
        <end position="661"/>
    </location>
</feature>
<feature type="compositionally biased region" description="Basic and acidic residues" evidence="5">
    <location>
        <begin position="573"/>
        <end position="628"/>
    </location>
</feature>
<dbReference type="PANTHER" id="PTHR14369">
    <property type="entry name" value="SURFEIT LOCUS PROTEIN 6"/>
    <property type="match status" value="1"/>
</dbReference>
<dbReference type="InterPro" id="IPR011234">
    <property type="entry name" value="Fumarylacetoacetase-like_C"/>
</dbReference>
<dbReference type="GO" id="GO:0042273">
    <property type="term" value="P:ribosomal large subunit biogenesis"/>
    <property type="evidence" value="ECO:0007669"/>
    <property type="project" value="TreeGrafter"/>
</dbReference>
<dbReference type="GO" id="GO:0016810">
    <property type="term" value="F:hydrolase activity, acting on carbon-nitrogen (but not peptide) bonds"/>
    <property type="evidence" value="ECO:0007669"/>
    <property type="project" value="InterPro"/>
</dbReference>
<dbReference type="InterPro" id="IPR007019">
    <property type="entry name" value="SURF6"/>
</dbReference>
<dbReference type="Proteomes" id="UP000053029">
    <property type="component" value="Unassembled WGS sequence"/>
</dbReference>
<evidence type="ECO:0000256" key="2">
    <source>
        <dbReference type="ARBA" id="ARBA00005904"/>
    </source>
</evidence>
<evidence type="ECO:0000256" key="3">
    <source>
        <dbReference type="ARBA" id="ARBA00010211"/>
    </source>
</evidence>
<dbReference type="Gene3D" id="3.90.850.10">
    <property type="entry name" value="Fumarylacetoacetase-like, C-terminal domain"/>
    <property type="match status" value="1"/>
</dbReference>
<feature type="region of interest" description="Disordered" evidence="5">
    <location>
        <begin position="315"/>
        <end position="661"/>
    </location>
</feature>
<evidence type="ECO:0000256" key="4">
    <source>
        <dbReference type="ARBA" id="ARBA00023242"/>
    </source>
</evidence>
<dbReference type="SUPFAM" id="SSF51556">
    <property type="entry name" value="Metallo-dependent hydrolases"/>
    <property type="match status" value="1"/>
</dbReference>
<sequence length="818" mass="91394">MIGVGLNNKVHAEEAGLPIPSYPVVFTKYADTLAGLYQDIAVDAVTKELDYEGELTVVIGKDVNNPEPEDDPLDYVHGFTWSRLPQTPGLSVHTPQENFENGIISKIGTDLVDAAGLLVYCKPGHTPLPGLIDAHCHPYREPRLGEQSFRFGITTLMGMHNTHANTQLQKKWAEERKDYPNVEENFPNNTVNSHGVMAISDGADYVKLIYEGGRAIGQSGIVQSKEAEQAAVVKAAHGKGFNVVVAHALSRQDTTESLEEAEAREGTVKRIGNIRGLRLIMADELAERLKSHARSFDSLLSLIPAKLYYGEDVSDQWKRKKQTPEQKRAAKMAKLDPDNWKSAKDIVDERAAAAAMKRKRDDEEDEPDENSNLVDGGQVEPPKAVQDAQAPKPKKQKTDGKDVEGTTKPEGVDESQEDKRRRKAEERAAKRQRKKEKKDKARQKLERQKAKKKEAQQPHDPQKEALRKEVKKELNLQIPVDLQVSTERKSSPDAESPSTASSEEEPEEVFSPQHESGTSSTSSIQPASIDETVKHVHSSSLPPASVQAINNHGDDTTTKTPRERLQEALSQFRAERKADGGDGRPPKNRQELLEQRRRKEEAKKAAKKEQKRREKEEEARRQDEEIARHFSPGGSGSLLASPRSPMIGDNGGSSPNSNSANNFTFGRITFEDGTHLEPSSTAVVEEHKKKGVRDTATELKLAEAKKARLAGLDEQKRLEIEQKDMWLNAKRRAHGEHVRDNTSLLKKALKRQQGQKKKSEREWNDRLEGVKKAQDAKQKKRVENLAKRKDEKGQKKTKVRRPGFEGSFKGRTGGKRKS</sequence>
<organism evidence="9 10">
    <name type="scientific">Fonsecaea pedrosoi CBS 271.37</name>
    <dbReference type="NCBI Taxonomy" id="1442368"/>
    <lineage>
        <taxon>Eukaryota</taxon>
        <taxon>Fungi</taxon>
        <taxon>Dikarya</taxon>
        <taxon>Ascomycota</taxon>
        <taxon>Pezizomycotina</taxon>
        <taxon>Eurotiomycetes</taxon>
        <taxon>Chaetothyriomycetidae</taxon>
        <taxon>Chaetothyriales</taxon>
        <taxon>Herpotrichiellaceae</taxon>
        <taxon>Fonsecaea</taxon>
    </lineage>
</organism>
<proteinExistence type="inferred from homology"/>
<feature type="domain" description="Fumarylacetoacetase-like C-terminal" evidence="6">
    <location>
        <begin position="2"/>
        <end position="80"/>
    </location>
</feature>
<dbReference type="OrthoDB" id="444809at2759"/>
<dbReference type="InterPro" id="IPR036663">
    <property type="entry name" value="Fumarylacetoacetase_C_sf"/>
</dbReference>